<dbReference type="Proteomes" id="UP001175227">
    <property type="component" value="Unassembled WGS sequence"/>
</dbReference>
<name>A0AA39PQJ6_9AGAR</name>
<evidence type="ECO:0000313" key="2">
    <source>
        <dbReference type="EMBL" id="KAK0487971.1"/>
    </source>
</evidence>
<accession>A0AA39PQJ6</accession>
<dbReference type="EMBL" id="JAUEPR010000003">
    <property type="protein sequence ID" value="KAK0487971.1"/>
    <property type="molecule type" value="Genomic_DNA"/>
</dbReference>
<proteinExistence type="predicted"/>
<protein>
    <submittedName>
        <fullName evidence="2">Uncharacterized protein</fullName>
    </submittedName>
</protein>
<organism evidence="2 3">
    <name type="scientific">Armillaria novae-zelandiae</name>
    <dbReference type="NCBI Taxonomy" id="153914"/>
    <lineage>
        <taxon>Eukaryota</taxon>
        <taxon>Fungi</taxon>
        <taxon>Dikarya</taxon>
        <taxon>Basidiomycota</taxon>
        <taxon>Agaricomycotina</taxon>
        <taxon>Agaricomycetes</taxon>
        <taxon>Agaricomycetidae</taxon>
        <taxon>Agaricales</taxon>
        <taxon>Marasmiineae</taxon>
        <taxon>Physalacriaceae</taxon>
        <taxon>Armillaria</taxon>
    </lineage>
</organism>
<gene>
    <name evidence="2" type="ORF">IW261DRAFT_1415580</name>
</gene>
<feature type="region of interest" description="Disordered" evidence="1">
    <location>
        <begin position="71"/>
        <end position="137"/>
    </location>
</feature>
<keyword evidence="3" id="KW-1185">Reference proteome</keyword>
<sequence length="676" mass="75108">MESSRPVAFFALDVAPPLPLVVPLSATDIIVPRVTMAWSSEPLPRDLQPLANTLRHIKAARFKPYLADVLHSHSSSPSSASSPSPSPLPPLQRVDKGKGQQTPVLPLRPPSPQPLDQGDEDSDTETGGGGGGDDEEELQDEHVFRQPSRATVERILIPQPKRIGSLGLKQLGVELNWSDDTYEHMVKHAEKIFPKYLRNNILREFAEPLGNYVDHWPLAQIAQCLCKKKAEKVHTEAVKRTATVVQEAVAPRPRVITVKKKKAGGTPGPTTTPLPPRRTSWQKAIGISSCQSIKKNINSEHACLKYPPPSPDTLSSPIIPPDQTLKPLLAGSSTIRAAEHDTTTSWDEDILYEVTRAAANMLAVGILSDALCSGDTPSGWRVTEEGRKWKGGKNGDIGVVVDVRSLDDLNLAVSAAVSASAEGHPWKSSTNSMRGVVFSRMSSRSSSLLESRIRRDVHGENEAEFMGERGQGGIWGMYPGFERLEQIRILICGWEGWTTNAMMFSTYILSCWPVTPTLRVQLIADLHHTLRLERDSIDNHSGGYRDLLCTIARLPDDDHPEYTIHVYDPKYHFLGALHYNPCIPDRAQFLPNNPNHRATHVIRLITEKKVPNSRVYFDFSIQRSLRTICRLADNLKLTPKTSVWDYPISVPEWHLQSQIPETPVSLVWASPKMMCK</sequence>
<evidence type="ECO:0000256" key="1">
    <source>
        <dbReference type="SAM" id="MobiDB-lite"/>
    </source>
</evidence>
<feature type="compositionally biased region" description="Low complexity" evidence="1">
    <location>
        <begin position="72"/>
        <end position="83"/>
    </location>
</feature>
<comment type="caution">
    <text evidence="2">The sequence shown here is derived from an EMBL/GenBank/DDBJ whole genome shotgun (WGS) entry which is preliminary data.</text>
</comment>
<evidence type="ECO:0000313" key="3">
    <source>
        <dbReference type="Proteomes" id="UP001175227"/>
    </source>
</evidence>
<reference evidence="2" key="1">
    <citation type="submission" date="2023-06" db="EMBL/GenBank/DDBJ databases">
        <authorList>
            <consortium name="Lawrence Berkeley National Laboratory"/>
            <person name="Ahrendt S."/>
            <person name="Sahu N."/>
            <person name="Indic B."/>
            <person name="Wong-Bajracharya J."/>
            <person name="Merenyi Z."/>
            <person name="Ke H.-M."/>
            <person name="Monk M."/>
            <person name="Kocsube S."/>
            <person name="Drula E."/>
            <person name="Lipzen A."/>
            <person name="Balint B."/>
            <person name="Henrissat B."/>
            <person name="Andreopoulos B."/>
            <person name="Martin F.M."/>
            <person name="Harder C.B."/>
            <person name="Rigling D."/>
            <person name="Ford K.L."/>
            <person name="Foster G.D."/>
            <person name="Pangilinan J."/>
            <person name="Papanicolaou A."/>
            <person name="Barry K."/>
            <person name="LaButti K."/>
            <person name="Viragh M."/>
            <person name="Koriabine M."/>
            <person name="Yan M."/>
            <person name="Riley R."/>
            <person name="Champramary S."/>
            <person name="Plett K.L."/>
            <person name="Tsai I.J."/>
            <person name="Slot J."/>
            <person name="Sipos G."/>
            <person name="Plett J."/>
            <person name="Nagy L.G."/>
            <person name="Grigoriev I.V."/>
        </authorList>
    </citation>
    <scope>NUCLEOTIDE SEQUENCE</scope>
    <source>
        <strain evidence="2">ICMP 16352</strain>
    </source>
</reference>
<dbReference type="AlphaFoldDB" id="A0AA39PQJ6"/>